<protein>
    <recommendedName>
        <fullName evidence="5">ATP-binding protein</fullName>
    </recommendedName>
</protein>
<dbReference type="EMBL" id="CP023701">
    <property type="protein sequence ID" value="QEU79919.1"/>
    <property type="molecule type" value="Genomic_DNA"/>
</dbReference>
<accession>A0A5P2UNG7</accession>
<evidence type="ECO:0000313" key="2">
    <source>
        <dbReference type="EMBL" id="GGZ90862.1"/>
    </source>
</evidence>
<reference evidence="2" key="1">
    <citation type="journal article" date="2014" name="Int. J. Syst. Evol. Microbiol.">
        <title>Complete genome sequence of Corynebacterium casei LMG S-19264T (=DSM 44701T), isolated from a smear-ripened cheese.</title>
        <authorList>
            <consortium name="US DOE Joint Genome Institute (JGI-PGF)"/>
            <person name="Walter F."/>
            <person name="Albersmeier A."/>
            <person name="Kalinowski J."/>
            <person name="Ruckert C."/>
        </authorList>
    </citation>
    <scope>NUCLEOTIDE SEQUENCE</scope>
    <source>
        <strain evidence="2">JCM 4834</strain>
    </source>
</reference>
<reference evidence="3 4" key="2">
    <citation type="submission" date="2017-09" db="EMBL/GenBank/DDBJ databases">
        <authorList>
            <person name="Lee N."/>
            <person name="Cho B.-K."/>
        </authorList>
    </citation>
    <scope>NUCLEOTIDE SEQUENCE [LARGE SCALE GENOMIC DNA]</scope>
    <source>
        <strain evidence="3 4">ATCC 27467</strain>
    </source>
</reference>
<dbReference type="AlphaFoldDB" id="A0A5P2UNG7"/>
<name>A0A5P2UNG7_9ACTN</name>
<feature type="signal peptide" evidence="1">
    <location>
        <begin position="1"/>
        <end position="38"/>
    </location>
</feature>
<evidence type="ECO:0008006" key="5">
    <source>
        <dbReference type="Google" id="ProtNLM"/>
    </source>
</evidence>
<evidence type="ECO:0000313" key="4">
    <source>
        <dbReference type="Proteomes" id="UP000326831"/>
    </source>
</evidence>
<keyword evidence="4" id="KW-1185">Reference proteome</keyword>
<proteinExistence type="predicted"/>
<reference evidence="2" key="3">
    <citation type="submission" date="2020-09" db="EMBL/GenBank/DDBJ databases">
        <authorList>
            <person name="Sun Q."/>
            <person name="Ohkuma M."/>
        </authorList>
    </citation>
    <scope>NUCLEOTIDE SEQUENCE</scope>
    <source>
        <strain evidence="2">JCM 4834</strain>
    </source>
</reference>
<dbReference type="Proteomes" id="UP000326831">
    <property type="component" value="Chromosome"/>
</dbReference>
<keyword evidence="1" id="KW-0732">Signal</keyword>
<gene>
    <name evidence="3" type="ORF">CP968_17705</name>
    <name evidence="2" type="ORF">GCM10010371_58390</name>
</gene>
<dbReference type="Proteomes" id="UP000634660">
    <property type="component" value="Unassembled WGS sequence"/>
</dbReference>
<organism evidence="3 4">
    <name type="scientific">Streptomyces subrutilus</name>
    <dbReference type="NCBI Taxonomy" id="36818"/>
    <lineage>
        <taxon>Bacteria</taxon>
        <taxon>Bacillati</taxon>
        <taxon>Actinomycetota</taxon>
        <taxon>Actinomycetes</taxon>
        <taxon>Kitasatosporales</taxon>
        <taxon>Streptomycetaceae</taxon>
        <taxon>Streptomyces</taxon>
    </lineage>
</organism>
<feature type="chain" id="PRO_5044622844" description="ATP-binding protein" evidence="1">
    <location>
        <begin position="39"/>
        <end position="107"/>
    </location>
</feature>
<sequence length="107" mass="10447">MTGRPLGRCHGMTKTQRILAAIALAGAAAGLAAPAASAAPVAPLTLPDLPAAAPGMPAGAQPTSVQEIGSKLSKGANELNALMELPNQLAPVIAPVQPVVDLAGGLE</sequence>
<evidence type="ECO:0000256" key="1">
    <source>
        <dbReference type="SAM" id="SignalP"/>
    </source>
</evidence>
<dbReference type="KEGG" id="ssub:CP968_17705"/>
<dbReference type="EMBL" id="BMVX01000030">
    <property type="protein sequence ID" value="GGZ90862.1"/>
    <property type="molecule type" value="Genomic_DNA"/>
</dbReference>
<dbReference type="RefSeq" id="WP_167536816.1">
    <property type="nucleotide sequence ID" value="NZ_CP023701.1"/>
</dbReference>
<evidence type="ECO:0000313" key="3">
    <source>
        <dbReference type="EMBL" id="QEU79919.1"/>
    </source>
</evidence>